<dbReference type="InterPro" id="IPR038648">
    <property type="entry name" value="PHR_sf"/>
</dbReference>
<dbReference type="AlphaFoldDB" id="A0A8B8E9W8"/>
<dbReference type="Gene3D" id="2.60.120.820">
    <property type="entry name" value="PHR domain"/>
    <property type="match status" value="1"/>
</dbReference>
<reference evidence="5" key="1">
    <citation type="submission" date="2025-08" db="UniProtKB">
        <authorList>
            <consortium name="RefSeq"/>
        </authorList>
    </citation>
    <scope>IDENTIFICATION</scope>
    <source>
        <tissue evidence="5">Whole sample</tissue>
    </source>
</reference>
<evidence type="ECO:0000256" key="2">
    <source>
        <dbReference type="ARBA" id="ARBA00022490"/>
    </source>
</evidence>
<dbReference type="InterPro" id="IPR012983">
    <property type="entry name" value="PHR"/>
</dbReference>
<evidence type="ECO:0000259" key="3">
    <source>
        <dbReference type="PROSITE" id="PS50097"/>
    </source>
</evidence>
<dbReference type="InterPro" id="IPR000210">
    <property type="entry name" value="BTB/POZ_dom"/>
</dbReference>
<comment type="subcellular location">
    <subcellularLocation>
        <location evidence="1">Cytoplasm</location>
    </subcellularLocation>
</comment>
<dbReference type="PANTHER" id="PTHR45774:SF4">
    <property type="entry name" value="AXUNDEAD, ISOFORM F"/>
    <property type="match status" value="1"/>
</dbReference>
<organism evidence="4 5">
    <name type="scientific">Crassostrea virginica</name>
    <name type="common">Eastern oyster</name>
    <dbReference type="NCBI Taxonomy" id="6565"/>
    <lineage>
        <taxon>Eukaryota</taxon>
        <taxon>Metazoa</taxon>
        <taxon>Spiralia</taxon>
        <taxon>Lophotrochozoa</taxon>
        <taxon>Mollusca</taxon>
        <taxon>Bivalvia</taxon>
        <taxon>Autobranchia</taxon>
        <taxon>Pteriomorphia</taxon>
        <taxon>Ostreida</taxon>
        <taxon>Ostreoidea</taxon>
        <taxon>Ostreidae</taxon>
        <taxon>Crassostrea</taxon>
    </lineage>
</organism>
<keyword evidence="4" id="KW-1185">Reference proteome</keyword>
<proteinExistence type="predicted"/>
<dbReference type="InterPro" id="IPR011705">
    <property type="entry name" value="BACK"/>
</dbReference>
<dbReference type="SMART" id="SM00225">
    <property type="entry name" value="BTB"/>
    <property type="match status" value="1"/>
</dbReference>
<evidence type="ECO:0000313" key="5">
    <source>
        <dbReference type="RefSeq" id="XP_022336930.1"/>
    </source>
</evidence>
<dbReference type="OrthoDB" id="45365at2759"/>
<dbReference type="PROSITE" id="PS50097">
    <property type="entry name" value="BTB"/>
    <property type="match status" value="1"/>
</dbReference>
<dbReference type="InterPro" id="IPR011333">
    <property type="entry name" value="SKP1/BTB/POZ_sf"/>
</dbReference>
<dbReference type="Gene3D" id="3.30.710.10">
    <property type="entry name" value="Potassium Channel Kv1.1, Chain A"/>
    <property type="match status" value="1"/>
</dbReference>
<evidence type="ECO:0000256" key="1">
    <source>
        <dbReference type="ARBA" id="ARBA00004496"/>
    </source>
</evidence>
<sequence length="458" mass="52715">MEDLETIRQLYRPADDPFIKCFSPSIPGSDEMTAHYDWQANKTLSECNRHMLNNEIAFDVYFLVGENRQVVGAHRYVLVSRSCVFYAMLIGPMAGKSDEKIAIPDIENEVFQHMLEYIYCEDTKVETKNAIEILYSARKYGITGLEEKCRRVLEHGLTTQNVCNILQEADKFDELTLKNKCLEYIWHQPKDILRSSSFGNLSASLVKEIIQSDKLDAKEEVVFDAALQWSEQECLRNGVIVSPPNQRRYLGGILYYIRIPVLETGYYNKTVVKSDILSIEEKKSMQNYFSGVMKDVKRFRTDKRSKGENQTLHWRFGPVNCMHNETTAIAFSSSREVFIDGVELDGTGYDEEHYDVFLNIYDMDNQEKAKCKEKIAINKKKQSYQVKFPAPPIVSKGFTYTIILKIQAEHRYYGASGRSNLNKTDSHPAYINPEGEFTRLIVKKDQVPAILVRPLSDS</sequence>
<dbReference type="RefSeq" id="XP_022336930.1">
    <property type="nucleotide sequence ID" value="XM_022481222.1"/>
</dbReference>
<gene>
    <name evidence="5" type="primary">LOC111133125</name>
</gene>
<dbReference type="Pfam" id="PF07707">
    <property type="entry name" value="BACK"/>
    <property type="match status" value="1"/>
</dbReference>
<accession>A0A8B8E9W8</accession>
<dbReference type="Pfam" id="PF00651">
    <property type="entry name" value="BTB"/>
    <property type="match status" value="1"/>
</dbReference>
<dbReference type="Gene3D" id="1.25.40.420">
    <property type="match status" value="1"/>
</dbReference>
<feature type="domain" description="BTB" evidence="3">
    <location>
        <begin position="58"/>
        <end position="127"/>
    </location>
</feature>
<protein>
    <submittedName>
        <fullName evidence="5">BTB/POZ domain-containing protein 6-like isoform X2</fullName>
    </submittedName>
</protein>
<name>A0A8B8E9W8_CRAVI</name>
<dbReference type="GO" id="GO:0005829">
    <property type="term" value="C:cytosol"/>
    <property type="evidence" value="ECO:0007669"/>
    <property type="project" value="TreeGrafter"/>
</dbReference>
<dbReference type="Pfam" id="PF08005">
    <property type="entry name" value="PHR"/>
    <property type="match status" value="1"/>
</dbReference>
<dbReference type="PANTHER" id="PTHR45774">
    <property type="entry name" value="BTB/POZ DOMAIN-CONTAINING"/>
    <property type="match status" value="1"/>
</dbReference>
<dbReference type="SMART" id="SM00875">
    <property type="entry name" value="BACK"/>
    <property type="match status" value="1"/>
</dbReference>
<dbReference type="GO" id="GO:0022008">
    <property type="term" value="P:neurogenesis"/>
    <property type="evidence" value="ECO:0007669"/>
    <property type="project" value="TreeGrafter"/>
</dbReference>
<dbReference type="Proteomes" id="UP000694844">
    <property type="component" value="Chromosome 5"/>
</dbReference>
<dbReference type="SUPFAM" id="SSF54695">
    <property type="entry name" value="POZ domain"/>
    <property type="match status" value="1"/>
</dbReference>
<dbReference type="GeneID" id="111133125"/>
<evidence type="ECO:0000313" key="4">
    <source>
        <dbReference type="Proteomes" id="UP000694844"/>
    </source>
</evidence>
<keyword evidence="2" id="KW-0963">Cytoplasm</keyword>